<evidence type="ECO:0000256" key="7">
    <source>
        <dbReference type="ARBA" id="ARBA00022989"/>
    </source>
</evidence>
<feature type="transmembrane region" description="Helical" evidence="11">
    <location>
        <begin position="360"/>
        <end position="380"/>
    </location>
</feature>
<accession>A1K2D7</accession>
<feature type="transmembrane region" description="Helical" evidence="11">
    <location>
        <begin position="6"/>
        <end position="25"/>
    </location>
</feature>
<dbReference type="GO" id="GO:0005886">
    <property type="term" value="C:plasma membrane"/>
    <property type="evidence" value="ECO:0007669"/>
    <property type="project" value="TreeGrafter"/>
</dbReference>
<feature type="transmembrane region" description="Helical" evidence="11">
    <location>
        <begin position="314"/>
        <end position="339"/>
    </location>
</feature>
<feature type="transmembrane region" description="Helical" evidence="11">
    <location>
        <begin position="155"/>
        <end position="175"/>
    </location>
</feature>
<feature type="transmembrane region" description="Helical" evidence="11">
    <location>
        <begin position="392"/>
        <end position="411"/>
    </location>
</feature>
<keyword evidence="6" id="KW-0769">Symport</keyword>
<dbReference type="RefSeq" id="WP_011764110.1">
    <property type="nucleotide sequence ID" value="NC_008702.1"/>
</dbReference>
<dbReference type="InterPro" id="IPR001734">
    <property type="entry name" value="Na/solute_symporter"/>
</dbReference>
<evidence type="ECO:0000256" key="4">
    <source>
        <dbReference type="ARBA" id="ARBA00022475"/>
    </source>
</evidence>
<evidence type="ECO:0000256" key="9">
    <source>
        <dbReference type="ARBA" id="ARBA00023201"/>
    </source>
</evidence>
<dbReference type="Pfam" id="PF00474">
    <property type="entry name" value="SSF"/>
    <property type="match status" value="1"/>
</dbReference>
<keyword evidence="5 11" id="KW-0812">Transmembrane</keyword>
<feature type="transmembrane region" description="Helical" evidence="11">
    <location>
        <begin position="182"/>
        <end position="206"/>
    </location>
</feature>
<dbReference type="HOGENOM" id="CLU_018808_15_3_4"/>
<dbReference type="GO" id="GO:0046942">
    <property type="term" value="P:carboxylic acid transport"/>
    <property type="evidence" value="ECO:0007669"/>
    <property type="project" value="UniProtKB-ARBA"/>
</dbReference>
<keyword evidence="9" id="KW-0406">Ion transport</keyword>
<feature type="transmembrane region" description="Helical" evidence="11">
    <location>
        <begin position="443"/>
        <end position="462"/>
    </location>
</feature>
<name>A1K2D7_AZOSB</name>
<keyword evidence="7 11" id="KW-1133">Transmembrane helix</keyword>
<evidence type="ECO:0000256" key="5">
    <source>
        <dbReference type="ARBA" id="ARBA00022692"/>
    </source>
</evidence>
<dbReference type="Gene3D" id="1.20.1730.10">
    <property type="entry name" value="Sodium/glucose cotransporter"/>
    <property type="match status" value="1"/>
</dbReference>
<keyword evidence="9" id="KW-0739">Sodium transport</keyword>
<evidence type="ECO:0000313" key="13">
    <source>
        <dbReference type="Proteomes" id="UP000002588"/>
    </source>
</evidence>
<comment type="subcellular location">
    <subcellularLocation>
        <location evidence="1">Membrane</location>
        <topology evidence="1">Multi-pass membrane protein</topology>
    </subcellularLocation>
</comment>
<dbReference type="STRING" id="62928.azo0375"/>
<dbReference type="PROSITE" id="PS00457">
    <property type="entry name" value="NA_SOLUT_SYMP_2"/>
    <property type="match status" value="1"/>
</dbReference>
<dbReference type="PANTHER" id="PTHR48086:SF7">
    <property type="entry name" value="SODIUM-SOLUTE SYMPORTER-RELATED"/>
    <property type="match status" value="1"/>
</dbReference>
<feature type="transmembrane region" description="Helical" evidence="11">
    <location>
        <begin position="226"/>
        <end position="242"/>
    </location>
</feature>
<feature type="transmembrane region" description="Helical" evidence="11">
    <location>
        <begin position="418"/>
        <end position="437"/>
    </location>
</feature>
<sequence>MLIGFVTAYLVLSIAIGLYAATRVKNSTDYVAAGRNLPLYIVTATVFATWFGSETVLGISATFIDEGLRGLWSDPFGASLCLILAGLFFARPLYRMNLLTLGDYYRTRYGRTVEVLCSLAIVVSYLGWVSAQISALGLVFNILSEGSISAETGMLVGAGIVLAYTLFGGMWSVALTDFMQMAIIIVGLAYIAWLVGDMAGGVGAVVAHANEAGKLNFLPAFDAKDIIAFTAGILTMGFGSIPQQDVFQRFNAARNERIAVQGTLLGGSGYFLFAFIPLFIAYSATLIDPALVANYQESDSQQILPQLILEHTPLFAQVLFFGALLSAIMSTASGTLLAPSVTFSENILRSTFRGMNDRQFLVMTRVVVVLFALLVTWYAIHTDESIHGMVENAYKVTLATAFVPLAFGLYWKRASTQGALVSIVAGLAVWVLLEIVAPEADVPPHFAGMLAGVVGMVVGSLAPQTLVRQSHGHSAHLNIGAHPQSRN</sequence>
<dbReference type="InterPro" id="IPR050277">
    <property type="entry name" value="Sodium:Solute_Symporter"/>
</dbReference>
<evidence type="ECO:0000256" key="8">
    <source>
        <dbReference type="ARBA" id="ARBA00023136"/>
    </source>
</evidence>
<feature type="transmembrane region" description="Helical" evidence="11">
    <location>
        <begin position="37"/>
        <end position="64"/>
    </location>
</feature>
<evidence type="ECO:0000256" key="6">
    <source>
        <dbReference type="ARBA" id="ARBA00022847"/>
    </source>
</evidence>
<dbReference type="PROSITE" id="PS50283">
    <property type="entry name" value="NA_SOLUT_SYMP_3"/>
    <property type="match status" value="1"/>
</dbReference>
<reference evidence="12 13" key="1">
    <citation type="journal article" date="2006" name="Nat. Biotechnol.">
        <title>Complete genome of the mutualistic, N2-fixing grass endophyte Azoarcus sp. strain BH72.</title>
        <authorList>
            <person name="Krause A."/>
            <person name="Ramakumar A."/>
            <person name="Bartels D."/>
            <person name="Battistoni F."/>
            <person name="Bekel T."/>
            <person name="Boch J."/>
            <person name="Boehm M."/>
            <person name="Friedrich F."/>
            <person name="Hurek T."/>
            <person name="Krause L."/>
            <person name="Linke B."/>
            <person name="McHardy A.C."/>
            <person name="Sarkar A."/>
            <person name="Schneiker S."/>
            <person name="Syed A.A."/>
            <person name="Thauer R."/>
            <person name="Vorhoelter F.-J."/>
            <person name="Weidner S."/>
            <person name="Puehler A."/>
            <person name="Reinhold-Hurek B."/>
            <person name="Kaiser O."/>
            <person name="Goesmann A."/>
        </authorList>
    </citation>
    <scope>NUCLEOTIDE SEQUENCE [LARGE SCALE GENOMIC DNA]</scope>
    <source>
        <strain evidence="12 13">BH72</strain>
    </source>
</reference>
<dbReference type="InterPro" id="IPR038377">
    <property type="entry name" value="Na/Glc_symporter_sf"/>
</dbReference>
<dbReference type="CDD" id="cd11474">
    <property type="entry name" value="SLC5sbd_CHT"/>
    <property type="match status" value="1"/>
</dbReference>
<dbReference type="GO" id="GO:0006814">
    <property type="term" value="P:sodium ion transport"/>
    <property type="evidence" value="ECO:0007669"/>
    <property type="project" value="UniProtKB-KW"/>
</dbReference>
<dbReference type="Proteomes" id="UP000002588">
    <property type="component" value="Chromosome"/>
</dbReference>
<dbReference type="KEGG" id="azo:azo0375"/>
<feature type="transmembrane region" description="Helical" evidence="11">
    <location>
        <begin position="76"/>
        <end position="94"/>
    </location>
</feature>
<keyword evidence="13" id="KW-1185">Reference proteome</keyword>
<dbReference type="AlphaFoldDB" id="A1K2D7"/>
<dbReference type="PANTHER" id="PTHR48086">
    <property type="entry name" value="SODIUM/PROLINE SYMPORTER-RELATED"/>
    <property type="match status" value="1"/>
</dbReference>
<evidence type="ECO:0000256" key="2">
    <source>
        <dbReference type="ARBA" id="ARBA00006434"/>
    </source>
</evidence>
<keyword evidence="3" id="KW-0813">Transport</keyword>
<dbReference type="GO" id="GO:0015293">
    <property type="term" value="F:symporter activity"/>
    <property type="evidence" value="ECO:0007669"/>
    <property type="project" value="UniProtKB-KW"/>
</dbReference>
<keyword evidence="8 11" id="KW-0472">Membrane</keyword>
<dbReference type="EMBL" id="AM406670">
    <property type="protein sequence ID" value="CAL92992.1"/>
    <property type="molecule type" value="Genomic_DNA"/>
</dbReference>
<dbReference type="eggNOG" id="COG0591">
    <property type="taxonomic scope" value="Bacteria"/>
</dbReference>
<feature type="transmembrane region" description="Helical" evidence="11">
    <location>
        <begin position="263"/>
        <end position="284"/>
    </location>
</feature>
<comment type="similarity">
    <text evidence="2 10">Belongs to the sodium:solute symporter (SSF) (TC 2.A.21) family.</text>
</comment>
<evidence type="ECO:0000256" key="1">
    <source>
        <dbReference type="ARBA" id="ARBA00004141"/>
    </source>
</evidence>
<evidence type="ECO:0000256" key="3">
    <source>
        <dbReference type="ARBA" id="ARBA00022448"/>
    </source>
</evidence>
<keyword evidence="4" id="KW-1003">Cell membrane</keyword>
<proteinExistence type="inferred from homology"/>
<evidence type="ECO:0000313" key="12">
    <source>
        <dbReference type="EMBL" id="CAL92992.1"/>
    </source>
</evidence>
<organism evidence="12 13">
    <name type="scientific">Azoarcus sp. (strain BH72)</name>
    <dbReference type="NCBI Taxonomy" id="418699"/>
    <lineage>
        <taxon>Bacteria</taxon>
        <taxon>Pseudomonadati</taxon>
        <taxon>Pseudomonadota</taxon>
        <taxon>Betaproteobacteria</taxon>
        <taxon>Rhodocyclales</taxon>
        <taxon>Zoogloeaceae</taxon>
        <taxon>Azoarcus</taxon>
    </lineage>
</organism>
<dbReference type="InterPro" id="IPR018212">
    <property type="entry name" value="Na/solute_symporter_CS"/>
</dbReference>
<evidence type="ECO:0000256" key="10">
    <source>
        <dbReference type="RuleBase" id="RU362091"/>
    </source>
</evidence>
<gene>
    <name evidence="12" type="ordered locus">azo0375</name>
</gene>
<keyword evidence="9" id="KW-0915">Sodium</keyword>
<evidence type="ECO:0000256" key="11">
    <source>
        <dbReference type="SAM" id="Phobius"/>
    </source>
</evidence>
<feature type="transmembrane region" description="Helical" evidence="11">
    <location>
        <begin position="115"/>
        <end position="143"/>
    </location>
</feature>
<protein>
    <submittedName>
        <fullName evidence="12">ProbABLE SODIUM/SOLUTE SYMPORTER TRANSMEMBRANE protein</fullName>
    </submittedName>
</protein>